<dbReference type="Pfam" id="PF01869">
    <property type="entry name" value="BcrAD_BadFG"/>
    <property type="match status" value="1"/>
</dbReference>
<dbReference type="RefSeq" id="WP_369409198.1">
    <property type="nucleotide sequence ID" value="NZ_WQLB01000006.1"/>
</dbReference>
<dbReference type="Gene3D" id="3.30.420.40">
    <property type="match status" value="2"/>
</dbReference>
<comment type="caution">
    <text evidence="2">The sequence shown here is derived from an EMBL/GenBank/DDBJ whole genome shotgun (WGS) entry which is preliminary data.</text>
</comment>
<keyword evidence="3" id="KW-1185">Reference proteome</keyword>
<accession>A0A7C9LL96</accession>
<sequence>MTAAGLSLGLDAGGSATKWALLRGGAVVASGRTPPLTAALLAAPQGQANVQALRQALPARPERLHAGVPGLSAASPQAELVAGLLAEALGLPRTQLSVESDLDLAYRAHLAPGTGVLLYAGTGSVAYHVTRGGEVRRAGGRGYRIGDDGAGFSLGRAALRWVTDALDEGLVPATPLAQEVAAVTGGLDWDILRAFAYDTPGAGAVASLAPAVGRAADAGDPAAQTMLEDAAQALAGLARRVQARVGVLPVTATGGALRMSGRFMAALGRALPGVAVQQRDHAEAAARYAESRLA</sequence>
<feature type="domain" description="ATPase BadF/BadG/BcrA/BcrD type" evidence="1">
    <location>
        <begin position="8"/>
        <end position="261"/>
    </location>
</feature>
<proteinExistence type="predicted"/>
<dbReference type="SUPFAM" id="SSF53067">
    <property type="entry name" value="Actin-like ATPase domain"/>
    <property type="match status" value="1"/>
</dbReference>
<evidence type="ECO:0000313" key="3">
    <source>
        <dbReference type="Proteomes" id="UP000483286"/>
    </source>
</evidence>
<name>A0A7C9LL96_9DEIO</name>
<dbReference type="AlphaFoldDB" id="A0A7C9LL96"/>
<dbReference type="EMBL" id="WQLB01000006">
    <property type="protein sequence ID" value="MVN86397.1"/>
    <property type="molecule type" value="Genomic_DNA"/>
</dbReference>
<dbReference type="InterPro" id="IPR043129">
    <property type="entry name" value="ATPase_NBD"/>
</dbReference>
<evidence type="ECO:0000259" key="1">
    <source>
        <dbReference type="Pfam" id="PF01869"/>
    </source>
</evidence>
<dbReference type="InterPro" id="IPR052519">
    <property type="entry name" value="Euk-type_GlcNAc_Kinase"/>
</dbReference>
<dbReference type="Proteomes" id="UP000483286">
    <property type="component" value="Unassembled WGS sequence"/>
</dbReference>
<protein>
    <submittedName>
        <fullName evidence="2">ATPase</fullName>
    </submittedName>
</protein>
<gene>
    <name evidence="2" type="ORF">GO986_06420</name>
</gene>
<dbReference type="PANTHER" id="PTHR43190:SF3">
    <property type="entry name" value="N-ACETYL-D-GLUCOSAMINE KINASE"/>
    <property type="match status" value="1"/>
</dbReference>
<dbReference type="InterPro" id="IPR002731">
    <property type="entry name" value="ATPase_BadF"/>
</dbReference>
<organism evidence="2 3">
    <name type="scientific">Deinococcus arboris</name>
    <dbReference type="NCBI Taxonomy" id="2682977"/>
    <lineage>
        <taxon>Bacteria</taxon>
        <taxon>Thermotogati</taxon>
        <taxon>Deinococcota</taxon>
        <taxon>Deinococci</taxon>
        <taxon>Deinococcales</taxon>
        <taxon>Deinococcaceae</taxon>
        <taxon>Deinococcus</taxon>
    </lineage>
</organism>
<evidence type="ECO:0000313" key="2">
    <source>
        <dbReference type="EMBL" id="MVN86397.1"/>
    </source>
</evidence>
<dbReference type="PANTHER" id="PTHR43190">
    <property type="entry name" value="N-ACETYL-D-GLUCOSAMINE KINASE"/>
    <property type="match status" value="1"/>
</dbReference>
<reference evidence="2 3" key="1">
    <citation type="submission" date="2019-12" db="EMBL/GenBank/DDBJ databases">
        <title>Deinococcus sp. HMF7620 Genome sequencing and assembly.</title>
        <authorList>
            <person name="Kang H."/>
            <person name="Kim H."/>
            <person name="Joh K."/>
        </authorList>
    </citation>
    <scope>NUCLEOTIDE SEQUENCE [LARGE SCALE GENOMIC DNA]</scope>
    <source>
        <strain evidence="2 3">HMF7620</strain>
    </source>
</reference>